<dbReference type="AlphaFoldDB" id="A0A1T2L2J6"/>
<keyword evidence="1" id="KW-1133">Transmembrane helix</keyword>
<proteinExistence type="predicted"/>
<dbReference type="EMBL" id="MPRL01000055">
    <property type="protein sequence ID" value="OOZ39302.1"/>
    <property type="molecule type" value="Genomic_DNA"/>
</dbReference>
<gene>
    <name evidence="3" type="ORF">BOW53_12130</name>
</gene>
<feature type="domain" description="Inner membrane protein YgaP-like transmembrane" evidence="2">
    <location>
        <begin position="1"/>
        <end position="60"/>
    </location>
</feature>
<evidence type="ECO:0000313" key="3">
    <source>
        <dbReference type="EMBL" id="OOZ39302.1"/>
    </source>
</evidence>
<keyword evidence="1" id="KW-0812">Transmembrane</keyword>
<evidence type="ECO:0000259" key="2">
    <source>
        <dbReference type="Pfam" id="PF11127"/>
    </source>
</evidence>
<organism evidence="3 4">
    <name type="scientific">Solemya pervernicosa gill symbiont</name>
    <dbReference type="NCBI Taxonomy" id="642797"/>
    <lineage>
        <taxon>Bacteria</taxon>
        <taxon>Pseudomonadati</taxon>
        <taxon>Pseudomonadota</taxon>
        <taxon>Gammaproteobacteria</taxon>
        <taxon>sulfur-oxidizing symbionts</taxon>
    </lineage>
</organism>
<keyword evidence="4" id="KW-1185">Reference proteome</keyword>
<feature type="transmembrane region" description="Helical" evidence="1">
    <location>
        <begin position="12"/>
        <end position="35"/>
    </location>
</feature>
<sequence>MKMNVGSLDKVARLAIGIILIALAMSGTIGIWGWIGVVPIITALVGWCPFYHIVGINSCPHGGHCT</sequence>
<evidence type="ECO:0000256" key="1">
    <source>
        <dbReference type="SAM" id="Phobius"/>
    </source>
</evidence>
<reference evidence="3 4" key="1">
    <citation type="submission" date="2016-11" db="EMBL/GenBank/DDBJ databases">
        <title>Mixed transmission modes and dynamic genome evolution in an obligate animal-bacterial symbiosis.</title>
        <authorList>
            <person name="Russell S.L."/>
            <person name="Corbett-Detig R.B."/>
            <person name="Cavanaugh C.M."/>
        </authorList>
    </citation>
    <scope>NUCLEOTIDE SEQUENCE [LARGE SCALE GENOMIC DNA]</scope>
    <source>
        <strain evidence="3">Sveles-Q1</strain>
    </source>
</reference>
<name>A0A1T2L2J6_9GAMM</name>
<evidence type="ECO:0000313" key="4">
    <source>
        <dbReference type="Proteomes" id="UP000191110"/>
    </source>
</evidence>
<dbReference type="RefSeq" id="WP_078484347.1">
    <property type="nucleotide sequence ID" value="NZ_MPRL01000055.1"/>
</dbReference>
<dbReference type="Proteomes" id="UP000191110">
    <property type="component" value="Unassembled WGS sequence"/>
</dbReference>
<comment type="caution">
    <text evidence="3">The sequence shown here is derived from an EMBL/GenBank/DDBJ whole genome shotgun (WGS) entry which is preliminary data.</text>
</comment>
<dbReference type="Pfam" id="PF11127">
    <property type="entry name" value="YgaP-like_TM"/>
    <property type="match status" value="1"/>
</dbReference>
<accession>A0A1T2L2J6</accession>
<keyword evidence="1" id="KW-0472">Membrane</keyword>
<dbReference type="InterPro" id="IPR021309">
    <property type="entry name" value="YgaP-like_TM"/>
</dbReference>
<protein>
    <recommendedName>
        <fullName evidence="2">Inner membrane protein YgaP-like transmembrane domain-containing protein</fullName>
    </recommendedName>
</protein>